<dbReference type="AlphaFoldDB" id="A0A1D2J588"/>
<gene>
    <name evidence="2" type="ORF">ACO22_07232</name>
</gene>
<dbReference type="VEuPathDB" id="FungiDB:PADG_07232"/>
<comment type="caution">
    <text evidence="2">The sequence shown here is derived from an EMBL/GenBank/DDBJ whole genome shotgun (WGS) entry which is preliminary data.</text>
</comment>
<dbReference type="Proteomes" id="UP000242814">
    <property type="component" value="Unassembled WGS sequence"/>
</dbReference>
<dbReference type="EMBL" id="LZYO01000481">
    <property type="protein sequence ID" value="ODH13459.1"/>
    <property type="molecule type" value="Genomic_DNA"/>
</dbReference>
<accession>A0A1D2J588</accession>
<sequence length="90" mass="10179">MKVKQQKPASTNVKLHREHAWMHGGEASEQEMARHNKRRNTDGSHVFLAGLSHDEDEDDDDEEGETKRVRVQRICLGCGTAEKASETFCS</sequence>
<protein>
    <submittedName>
        <fullName evidence="2">Uncharacterized protein</fullName>
    </submittedName>
</protein>
<proteinExistence type="predicted"/>
<feature type="compositionally biased region" description="Basic and acidic residues" evidence="1">
    <location>
        <begin position="31"/>
        <end position="42"/>
    </location>
</feature>
<evidence type="ECO:0000313" key="2">
    <source>
        <dbReference type="EMBL" id="ODH13459.1"/>
    </source>
</evidence>
<feature type="region of interest" description="Disordered" evidence="1">
    <location>
        <begin position="1"/>
        <end position="43"/>
    </location>
</feature>
<evidence type="ECO:0000256" key="1">
    <source>
        <dbReference type="SAM" id="MobiDB-lite"/>
    </source>
</evidence>
<reference evidence="2 3" key="1">
    <citation type="submission" date="2016-06" db="EMBL/GenBank/DDBJ databases">
        <authorList>
            <person name="Kjaerup R.B."/>
            <person name="Dalgaard T.S."/>
            <person name="Juul-Madsen H.R."/>
        </authorList>
    </citation>
    <scope>NUCLEOTIDE SEQUENCE [LARGE SCALE GENOMIC DNA]</scope>
    <source>
        <strain evidence="2 3">Pb300</strain>
    </source>
</reference>
<organism evidence="2 3">
    <name type="scientific">Paracoccidioides brasiliensis</name>
    <dbReference type="NCBI Taxonomy" id="121759"/>
    <lineage>
        <taxon>Eukaryota</taxon>
        <taxon>Fungi</taxon>
        <taxon>Dikarya</taxon>
        <taxon>Ascomycota</taxon>
        <taxon>Pezizomycotina</taxon>
        <taxon>Eurotiomycetes</taxon>
        <taxon>Eurotiomycetidae</taxon>
        <taxon>Onygenales</taxon>
        <taxon>Ajellomycetaceae</taxon>
        <taxon>Paracoccidioides</taxon>
    </lineage>
</organism>
<name>A0A1D2J588_PARBR</name>
<evidence type="ECO:0000313" key="3">
    <source>
        <dbReference type="Proteomes" id="UP000242814"/>
    </source>
</evidence>